<reference evidence="2" key="1">
    <citation type="journal article" date="2021" name="mSystems">
        <title>Bacteria and Archaea Synergistically Convert Glycine Betaine to Biogenic Methane in the Formosa Cold Seep of the South China Sea.</title>
        <authorList>
            <person name="Li L."/>
            <person name="Zhang W."/>
            <person name="Zhang S."/>
            <person name="Song L."/>
            <person name="Sun Q."/>
            <person name="Zhang H."/>
            <person name="Xiang H."/>
            <person name="Dong X."/>
        </authorList>
    </citation>
    <scope>NUCLEOTIDE SEQUENCE</scope>
    <source>
        <strain evidence="2">ZWT</strain>
    </source>
</reference>
<comment type="caution">
    <text evidence="2">The sequence shown here is derived from an EMBL/GenBank/DDBJ whole genome shotgun (WGS) entry which is preliminary data.</text>
</comment>
<dbReference type="Pfam" id="PF14266">
    <property type="entry name" value="YceG_bac"/>
    <property type="match status" value="2"/>
</dbReference>
<feature type="domain" description="Putative component of 'biosynthetic module'" evidence="1">
    <location>
        <begin position="299"/>
        <end position="528"/>
    </location>
</feature>
<dbReference type="InterPro" id="IPR025647">
    <property type="entry name" value="YceG_bac"/>
</dbReference>
<dbReference type="AlphaFoldDB" id="A0A9J6P0U8"/>
<proteinExistence type="predicted"/>
<organism evidence="2 3">
    <name type="scientific">Oceanirhabdus seepicola</name>
    <dbReference type="NCBI Taxonomy" id="2828781"/>
    <lineage>
        <taxon>Bacteria</taxon>
        <taxon>Bacillati</taxon>
        <taxon>Bacillota</taxon>
        <taxon>Clostridia</taxon>
        <taxon>Eubacteriales</taxon>
        <taxon>Clostridiaceae</taxon>
        <taxon>Oceanirhabdus</taxon>
    </lineage>
</organism>
<feature type="domain" description="Putative component of 'biosynthetic module'" evidence="1">
    <location>
        <begin position="22"/>
        <end position="276"/>
    </location>
</feature>
<evidence type="ECO:0000259" key="1">
    <source>
        <dbReference type="Pfam" id="PF14266"/>
    </source>
</evidence>
<sequence>MKNWSLNHLEVEGIKWQISGDVITNAKVPVSNRDGFNYSSNAVKIPRIFYRFIGIKENINSYKAELFKIDKELSKFGALYVRFDKGLNREISLGTLGKLDNAWNRIYALGGINSNTIIEEIEKEGLIPIFNNKILELQVKNNLRGLLEFYIRNNEDIEKSKIKLIINNITHWLNLYFKKLIKDFDYTSINPKILYFGDISIDEVIFLNFVSTLGVDVLYYNPQGDESFDKFDPNGIFSTEILYNTREALEQFPREDTDRYKTSAYEAKEYMNKSLFTDESGFYRPWQFVEYEIENVTLKTTYEEIKIWIKENTQFRDGWKIEGKKLFIPNIFAKISGTHNDLEEYWREISKIIELKNVLFYDKLPLNKKVFHIEYNKFCDIYPRGAYSEFDIYKLLRAPWWKYKDLRLGLQRNIAEKIKEIIINPVIQNIDDEELRDFQVYLFSVLINLEPKIMELLQGFDYPGEVPKIIIYNNEKNGNLTYEDSIMLAFLNKMGVDIMIFNPSGYSDIERFISKTEYDNHTLEKMRFKLDYQKATEEKKGFFKKFFGK</sequence>
<gene>
    <name evidence="2" type="ORF">KDK92_11380</name>
</gene>
<dbReference type="Proteomes" id="UP001056429">
    <property type="component" value="Unassembled WGS sequence"/>
</dbReference>
<dbReference type="EMBL" id="JAGSOJ010000002">
    <property type="protein sequence ID" value="MCM1990338.1"/>
    <property type="molecule type" value="Genomic_DNA"/>
</dbReference>
<keyword evidence="3" id="KW-1185">Reference proteome</keyword>
<accession>A0A9J6P0U8</accession>
<evidence type="ECO:0000313" key="3">
    <source>
        <dbReference type="Proteomes" id="UP001056429"/>
    </source>
</evidence>
<name>A0A9J6P0U8_9CLOT</name>
<evidence type="ECO:0000313" key="2">
    <source>
        <dbReference type="EMBL" id="MCM1990338.1"/>
    </source>
</evidence>
<dbReference type="RefSeq" id="WP_250859373.1">
    <property type="nucleotide sequence ID" value="NZ_JAGSOJ010000002.1"/>
</dbReference>
<reference evidence="2" key="2">
    <citation type="submission" date="2021-04" db="EMBL/GenBank/DDBJ databases">
        <authorList>
            <person name="Dong X."/>
        </authorList>
    </citation>
    <scope>NUCLEOTIDE SEQUENCE</scope>
    <source>
        <strain evidence="2">ZWT</strain>
    </source>
</reference>
<protein>
    <recommendedName>
        <fullName evidence="1">Putative component of 'biosynthetic module' domain-containing protein</fullName>
    </recommendedName>
</protein>